<keyword evidence="1" id="KW-0732">Signal</keyword>
<evidence type="ECO:0000313" key="2">
    <source>
        <dbReference type="EMBL" id="MBD2844109.1"/>
    </source>
</evidence>
<dbReference type="PANTHER" id="PTHR43649">
    <property type="entry name" value="ARABINOSE-BINDING PROTEIN-RELATED"/>
    <property type="match status" value="1"/>
</dbReference>
<sequence>MAKKQWLKTGTVALLALALTACSSGGNNGNAGGQNESGSGGTNAAAEGKTKIAYWTMDRHDMDFMQDKVDAFNAENEDNIEVEMTVLADNYNQAVEVAYASNQAPDILRIFDFVTYVKKGYLAELDGFMDDEFRGKFESVLAENVNMIDGKLYSLPNTGQYWRLIYNKDLFEQAGLSGPPQTLDEMVEYAKKITEAGKAEGAYGFASNFKNNSGFTRPAYAVGTLSSDTSHEGYNIQSGQYDTGMYKDVVQAMRQMKEDGSMLPGAETLDIDPLRAQFAQGKIGMYVNHSSEPAVYANQFPTEVDWAAAVVPTASGEPAGVTWVNAGAYLGINAHSDKQEAAYKFMEYLYGEELRVDYQEAGYGISVLPYVNEAAGAPEIAGIEGFLPTAYDGLYPATPLSITETKLEGLKMSDAFTRYIMTGGEDLDALIADLDTRYNKALEAARAEGLTNIEANPDFSAAALQSSLASAQ</sequence>
<reference evidence="2" key="1">
    <citation type="submission" date="2020-09" db="EMBL/GenBank/DDBJ databases">
        <title>A novel bacterium of genus Paenibacillus, isolated from South China Sea.</title>
        <authorList>
            <person name="Huang H."/>
            <person name="Mo K."/>
            <person name="Hu Y."/>
        </authorList>
    </citation>
    <scope>NUCLEOTIDE SEQUENCE</scope>
    <source>
        <strain evidence="2">IB182496</strain>
    </source>
</reference>
<comment type="caution">
    <text evidence="2">The sequence shown here is derived from an EMBL/GenBank/DDBJ whole genome shotgun (WGS) entry which is preliminary data.</text>
</comment>
<dbReference type="InterPro" id="IPR006059">
    <property type="entry name" value="SBP"/>
</dbReference>
<dbReference type="AlphaFoldDB" id="A0A927GQ35"/>
<accession>A0A927GQ35</accession>
<dbReference type="Gene3D" id="3.40.190.10">
    <property type="entry name" value="Periplasmic binding protein-like II"/>
    <property type="match status" value="1"/>
</dbReference>
<dbReference type="SUPFAM" id="SSF53850">
    <property type="entry name" value="Periplasmic binding protein-like II"/>
    <property type="match status" value="1"/>
</dbReference>
<gene>
    <name evidence="2" type="ORF">IDH44_02830</name>
</gene>
<keyword evidence="3" id="KW-1185">Reference proteome</keyword>
<dbReference type="Pfam" id="PF01547">
    <property type="entry name" value="SBP_bac_1"/>
    <property type="match status" value="1"/>
</dbReference>
<dbReference type="EMBL" id="JACXIZ010000007">
    <property type="protein sequence ID" value="MBD2844109.1"/>
    <property type="molecule type" value="Genomic_DNA"/>
</dbReference>
<dbReference type="RefSeq" id="WP_190914467.1">
    <property type="nucleotide sequence ID" value="NZ_JACXIZ010000007.1"/>
</dbReference>
<evidence type="ECO:0000256" key="1">
    <source>
        <dbReference type="SAM" id="SignalP"/>
    </source>
</evidence>
<feature type="chain" id="PRO_5039456305" evidence="1">
    <location>
        <begin position="24"/>
        <end position="472"/>
    </location>
</feature>
<dbReference type="PROSITE" id="PS51257">
    <property type="entry name" value="PROKAR_LIPOPROTEIN"/>
    <property type="match status" value="1"/>
</dbReference>
<dbReference type="PANTHER" id="PTHR43649:SF12">
    <property type="entry name" value="DIACETYLCHITOBIOSE BINDING PROTEIN DASA"/>
    <property type="match status" value="1"/>
</dbReference>
<evidence type="ECO:0000313" key="3">
    <source>
        <dbReference type="Proteomes" id="UP000621560"/>
    </source>
</evidence>
<dbReference type="Proteomes" id="UP000621560">
    <property type="component" value="Unassembled WGS sequence"/>
</dbReference>
<organism evidence="2 3">
    <name type="scientific">Paenibacillus sabuli</name>
    <dbReference type="NCBI Taxonomy" id="2772509"/>
    <lineage>
        <taxon>Bacteria</taxon>
        <taxon>Bacillati</taxon>
        <taxon>Bacillota</taxon>
        <taxon>Bacilli</taxon>
        <taxon>Bacillales</taxon>
        <taxon>Paenibacillaceae</taxon>
        <taxon>Paenibacillus</taxon>
    </lineage>
</organism>
<feature type="signal peptide" evidence="1">
    <location>
        <begin position="1"/>
        <end position="23"/>
    </location>
</feature>
<name>A0A927GQ35_9BACL</name>
<protein>
    <submittedName>
        <fullName evidence="2">Extracellular solute-binding protein</fullName>
    </submittedName>
</protein>
<dbReference type="InterPro" id="IPR050490">
    <property type="entry name" value="Bact_solute-bd_prot1"/>
</dbReference>
<proteinExistence type="predicted"/>